<feature type="compositionally biased region" description="Basic and acidic residues" evidence="1">
    <location>
        <begin position="265"/>
        <end position="274"/>
    </location>
</feature>
<dbReference type="PANTHER" id="PTHR12741">
    <property type="entry name" value="LYST-INTERACTING PROTEIN LIP5 DOPAMINE RESPONSIVE PROTEIN DRG-1"/>
    <property type="match status" value="1"/>
</dbReference>
<dbReference type="SMART" id="SM01205">
    <property type="entry name" value="FKS1_dom1"/>
    <property type="match status" value="1"/>
</dbReference>
<dbReference type="InterPro" id="IPR026899">
    <property type="entry name" value="FKS1-like_dom1"/>
</dbReference>
<feature type="non-terminal residue" evidence="4">
    <location>
        <position position="1"/>
    </location>
</feature>
<comment type="caution">
    <text evidence="4">The sequence shown here is derived from an EMBL/GenBank/DDBJ whole genome shotgun (WGS) entry which is preliminary data.</text>
</comment>
<keyword evidence="2" id="KW-1133">Transmembrane helix</keyword>
<reference evidence="4 5" key="1">
    <citation type="journal article" date="2019" name="Genome Biol. Evol.">
        <title>Insights into the evolution of the New World diploid cottons (Gossypium, subgenus Houzingenia) based on genome sequencing.</title>
        <authorList>
            <person name="Grover C.E."/>
            <person name="Arick M.A. 2nd"/>
            <person name="Thrash A."/>
            <person name="Conover J.L."/>
            <person name="Sanders W.S."/>
            <person name="Peterson D.G."/>
            <person name="Frelichowski J.E."/>
            <person name="Scheffler J.A."/>
            <person name="Scheffler B.E."/>
            <person name="Wendel J.F."/>
        </authorList>
    </citation>
    <scope>NUCLEOTIDE SEQUENCE [LARGE SCALE GENOMIC DNA]</scope>
    <source>
        <strain evidence="4">8</strain>
        <tissue evidence="4">Leaf</tissue>
    </source>
</reference>
<feature type="transmembrane region" description="Helical" evidence="2">
    <location>
        <begin position="368"/>
        <end position="386"/>
    </location>
</feature>
<feature type="transmembrane region" description="Helical" evidence="2">
    <location>
        <begin position="392"/>
        <end position="410"/>
    </location>
</feature>
<dbReference type="Pfam" id="PF14288">
    <property type="entry name" value="FKS1_dom1"/>
    <property type="match status" value="1"/>
</dbReference>
<protein>
    <recommendedName>
        <fullName evidence="3">1,3-beta-glucan synthase component FKS1-like domain-containing protein</fullName>
    </recommendedName>
</protein>
<dbReference type="GO" id="GO:0005886">
    <property type="term" value="C:plasma membrane"/>
    <property type="evidence" value="ECO:0007669"/>
    <property type="project" value="TreeGrafter"/>
</dbReference>
<dbReference type="Proteomes" id="UP000593578">
    <property type="component" value="Unassembled WGS sequence"/>
</dbReference>
<accession>A0A7J8PQL3</accession>
<name>A0A7J8PQL3_GOSRA</name>
<evidence type="ECO:0000256" key="1">
    <source>
        <dbReference type="SAM" id="MobiDB-lite"/>
    </source>
</evidence>
<feature type="compositionally biased region" description="Acidic residues" evidence="1">
    <location>
        <begin position="275"/>
        <end position="290"/>
    </location>
</feature>
<evidence type="ECO:0000313" key="4">
    <source>
        <dbReference type="EMBL" id="MBA0591280.1"/>
    </source>
</evidence>
<feature type="region of interest" description="Disordered" evidence="1">
    <location>
        <begin position="253"/>
        <end position="292"/>
    </location>
</feature>
<dbReference type="InterPro" id="IPR058851">
    <property type="entry name" value="CALS1_helical"/>
</dbReference>
<dbReference type="Pfam" id="PF25968">
    <property type="entry name" value="CALS1"/>
    <property type="match status" value="1"/>
</dbReference>
<keyword evidence="2" id="KW-0472">Membrane</keyword>
<dbReference type="PANTHER" id="PTHR12741:SF22">
    <property type="entry name" value="CALLOSE SYNTHASE 8-RELATED"/>
    <property type="match status" value="1"/>
</dbReference>
<keyword evidence="2" id="KW-0812">Transmembrane</keyword>
<organism evidence="4 5">
    <name type="scientific">Gossypium raimondii</name>
    <name type="common">Peruvian cotton</name>
    <name type="synonym">Gossypium klotzschianum subsp. raimondii</name>
    <dbReference type="NCBI Taxonomy" id="29730"/>
    <lineage>
        <taxon>Eukaryota</taxon>
        <taxon>Viridiplantae</taxon>
        <taxon>Streptophyta</taxon>
        <taxon>Embryophyta</taxon>
        <taxon>Tracheophyta</taxon>
        <taxon>Spermatophyta</taxon>
        <taxon>Magnoliopsida</taxon>
        <taxon>eudicotyledons</taxon>
        <taxon>Gunneridae</taxon>
        <taxon>Pentapetalae</taxon>
        <taxon>rosids</taxon>
        <taxon>malvids</taxon>
        <taxon>Malvales</taxon>
        <taxon>Malvaceae</taxon>
        <taxon>Malvoideae</taxon>
        <taxon>Gossypium</taxon>
    </lineage>
</organism>
<gene>
    <name evidence="4" type="ORF">Gorai_019958</name>
</gene>
<dbReference type="AlphaFoldDB" id="A0A7J8PQL3"/>
<feature type="domain" description="1,3-beta-glucan synthase component FKS1-like" evidence="3">
    <location>
        <begin position="128"/>
        <end position="244"/>
    </location>
</feature>
<dbReference type="GO" id="GO:0046527">
    <property type="term" value="F:glucosyltransferase activity"/>
    <property type="evidence" value="ECO:0007669"/>
    <property type="project" value="TreeGrafter"/>
</dbReference>
<evidence type="ECO:0000259" key="3">
    <source>
        <dbReference type="SMART" id="SM01205"/>
    </source>
</evidence>
<evidence type="ECO:0000256" key="2">
    <source>
        <dbReference type="SAM" id="Phobius"/>
    </source>
</evidence>
<sequence>MWLQGIDWSQTNELLQIKVAIQVIRNVRGLPSTQNLPKRGTFVDCFEFLQYSFGFQKENVANQREHLVLLLANVLSRHSRKQALALKTIDASIDELMRKFFKNYTNWCKFLVRKSNIRLPCVKQDAQQYKILYIGLYLLIWGEAANLRFMPECLCYIFHHMAYELHGMLTGAVSMTTGDTIEPAYGGSRESFLSNVVTPIYEVIREEAEKNKCGTADHTTWRNYDDLNEFFWSPDCFQVGWPMRTKHDFFCTSSPKKSKVKNSRSAREQRKEKETEDEEQGLNDVTSEENSEPKWLGKTNFVEIRSFWQVFRSFDRMWSFFILSLQAMIIMACHDVGSPLEVFDAVILEDVMSIFITSAILKLIQVRSNVGAIVAVWAPIIVVYFMDTQIWYSVYCTVCGGLYGILHHLGEIRTLGMLRSRFHSLPSAFNRLIPPPSKKRTKSFLQNIFCKVSKSEVLDLKFVLVWNQIISNFRSEDLISNREMDLMTIPTSGLFPEFIRWPIFLLANKFSTALSIARDFVGKDEKLFKRIRKDEYMYFCVKECYESVKYILEVLIVGDLEKRVVSNIVNEIERSIAESTFLQDFKMSALPALQNKFVELLELIAEGDKNQNGKVVQVLQDIFELVTNDMMANGHRVVDLIECSQEAVDDFTVFSRKIEPQLFESAASKTSICFPLPDDGPLTEQIKRLHLLLTVKDKAMDIPANLEARRRISFFATSLFMDMPSAPE</sequence>
<evidence type="ECO:0000313" key="5">
    <source>
        <dbReference type="Proteomes" id="UP000593578"/>
    </source>
</evidence>
<dbReference type="EMBL" id="JABEZZ010000007">
    <property type="protein sequence ID" value="MBA0591280.1"/>
    <property type="molecule type" value="Genomic_DNA"/>
</dbReference>
<proteinExistence type="predicted"/>